<name>A0ABP7HR20_9PSEU</name>
<evidence type="ECO:0000313" key="2">
    <source>
        <dbReference type="Proteomes" id="UP001501624"/>
    </source>
</evidence>
<gene>
    <name evidence="1" type="ORF">GCM10022380_18090</name>
</gene>
<reference evidence="2" key="1">
    <citation type="journal article" date="2019" name="Int. J. Syst. Evol. Microbiol.">
        <title>The Global Catalogue of Microorganisms (GCM) 10K type strain sequencing project: providing services to taxonomists for standard genome sequencing and annotation.</title>
        <authorList>
            <consortium name="The Broad Institute Genomics Platform"/>
            <consortium name="The Broad Institute Genome Sequencing Center for Infectious Disease"/>
            <person name="Wu L."/>
            <person name="Ma J."/>
        </authorList>
    </citation>
    <scope>NUCLEOTIDE SEQUENCE [LARGE SCALE GENOMIC DNA]</scope>
    <source>
        <strain evidence="2">JCM 17017</strain>
    </source>
</reference>
<accession>A0ABP7HR20</accession>
<dbReference type="EMBL" id="BAABCM010000001">
    <property type="protein sequence ID" value="GAA3800975.1"/>
    <property type="molecule type" value="Genomic_DNA"/>
</dbReference>
<organism evidence="1 2">
    <name type="scientific">Amycolatopsis tucumanensis</name>
    <dbReference type="NCBI Taxonomy" id="401106"/>
    <lineage>
        <taxon>Bacteria</taxon>
        <taxon>Bacillati</taxon>
        <taxon>Actinomycetota</taxon>
        <taxon>Actinomycetes</taxon>
        <taxon>Pseudonocardiales</taxon>
        <taxon>Pseudonocardiaceae</taxon>
        <taxon>Amycolatopsis</taxon>
    </lineage>
</organism>
<dbReference type="Proteomes" id="UP001501624">
    <property type="component" value="Unassembled WGS sequence"/>
</dbReference>
<sequence length="82" mass="8499">MNPGAQVPDILAGTGGCQAEECTDQAAAVFRPRIDTERSVEQVLGGAARGGREAAPELSVEFGAVRVGALEQLVSNSTWMTP</sequence>
<comment type="caution">
    <text evidence="1">The sequence shown here is derived from an EMBL/GenBank/DDBJ whole genome shotgun (WGS) entry which is preliminary data.</text>
</comment>
<proteinExistence type="predicted"/>
<protein>
    <submittedName>
        <fullName evidence="1">Uncharacterized protein</fullName>
    </submittedName>
</protein>
<keyword evidence="2" id="KW-1185">Reference proteome</keyword>
<evidence type="ECO:0000313" key="1">
    <source>
        <dbReference type="EMBL" id="GAA3800975.1"/>
    </source>
</evidence>